<reference evidence="2" key="2">
    <citation type="journal article" date="2023" name="Commun. Biol.">
        <title>Intrasexual cuticular hydrocarbon dimorphism in a wasp sheds light on hydrocarbon biosynthesis genes in Hymenoptera.</title>
        <authorList>
            <person name="Moris V.C."/>
            <person name="Podsiadlowski L."/>
            <person name="Martin S."/>
            <person name="Oeyen J.P."/>
            <person name="Donath A."/>
            <person name="Petersen M."/>
            <person name="Wilbrandt J."/>
            <person name="Misof B."/>
            <person name="Liedtke D."/>
            <person name="Thamm M."/>
            <person name="Scheiner R."/>
            <person name="Schmitt T."/>
            <person name="Niehuis O."/>
        </authorList>
    </citation>
    <scope>NUCLEOTIDE SEQUENCE</scope>
    <source>
        <strain evidence="2">GBR_01_08_01A</strain>
    </source>
</reference>
<organism evidence="2 3">
    <name type="scientific">Odynerus spinipes</name>
    <dbReference type="NCBI Taxonomy" id="1348599"/>
    <lineage>
        <taxon>Eukaryota</taxon>
        <taxon>Metazoa</taxon>
        <taxon>Ecdysozoa</taxon>
        <taxon>Arthropoda</taxon>
        <taxon>Hexapoda</taxon>
        <taxon>Insecta</taxon>
        <taxon>Pterygota</taxon>
        <taxon>Neoptera</taxon>
        <taxon>Endopterygota</taxon>
        <taxon>Hymenoptera</taxon>
        <taxon>Apocrita</taxon>
        <taxon>Aculeata</taxon>
        <taxon>Vespoidea</taxon>
        <taxon>Vespidae</taxon>
        <taxon>Eumeninae</taxon>
        <taxon>Odynerus</taxon>
    </lineage>
</organism>
<feature type="compositionally biased region" description="Basic and acidic residues" evidence="1">
    <location>
        <begin position="15"/>
        <end position="25"/>
    </location>
</feature>
<evidence type="ECO:0000256" key="1">
    <source>
        <dbReference type="SAM" id="MobiDB-lite"/>
    </source>
</evidence>
<accession>A0AAD9VLH3</accession>
<name>A0AAD9VLH3_9HYME</name>
<keyword evidence="3" id="KW-1185">Reference proteome</keyword>
<dbReference type="Proteomes" id="UP001258017">
    <property type="component" value="Unassembled WGS sequence"/>
</dbReference>
<feature type="region of interest" description="Disordered" evidence="1">
    <location>
        <begin position="41"/>
        <end position="71"/>
    </location>
</feature>
<dbReference type="AlphaFoldDB" id="A0AAD9VLH3"/>
<comment type="caution">
    <text evidence="2">The sequence shown here is derived from an EMBL/GenBank/DDBJ whole genome shotgun (WGS) entry which is preliminary data.</text>
</comment>
<reference evidence="2" key="1">
    <citation type="submission" date="2021-08" db="EMBL/GenBank/DDBJ databases">
        <authorList>
            <person name="Misof B."/>
            <person name="Oliver O."/>
            <person name="Podsiadlowski L."/>
            <person name="Donath A."/>
            <person name="Peters R."/>
            <person name="Mayer C."/>
            <person name="Rust J."/>
            <person name="Gunkel S."/>
            <person name="Lesny P."/>
            <person name="Martin S."/>
            <person name="Oeyen J.P."/>
            <person name="Petersen M."/>
            <person name="Panagiotis P."/>
            <person name="Wilbrandt J."/>
            <person name="Tanja T."/>
        </authorList>
    </citation>
    <scope>NUCLEOTIDE SEQUENCE</scope>
    <source>
        <strain evidence="2">GBR_01_08_01A</strain>
        <tissue evidence="2">Thorax + abdomen</tissue>
    </source>
</reference>
<feature type="compositionally biased region" description="Basic and acidic residues" evidence="1">
    <location>
        <begin position="56"/>
        <end position="71"/>
    </location>
</feature>
<gene>
    <name evidence="2" type="ORF">KPH14_002692</name>
</gene>
<sequence>MARTRLMVSTAGIKESSRRDTKVRERNGVFRVDALKNKIAGEKNETGSAVPTGKVESNKPRMVHSEDGSKR</sequence>
<dbReference type="EMBL" id="JAIFRP010000097">
    <property type="protein sequence ID" value="KAK2579166.1"/>
    <property type="molecule type" value="Genomic_DNA"/>
</dbReference>
<evidence type="ECO:0000313" key="3">
    <source>
        <dbReference type="Proteomes" id="UP001258017"/>
    </source>
</evidence>
<evidence type="ECO:0000313" key="2">
    <source>
        <dbReference type="EMBL" id="KAK2579166.1"/>
    </source>
</evidence>
<feature type="region of interest" description="Disordered" evidence="1">
    <location>
        <begin position="1"/>
        <end position="25"/>
    </location>
</feature>
<protein>
    <submittedName>
        <fullName evidence="2">Uncharacterized protein</fullName>
    </submittedName>
</protein>
<proteinExistence type="predicted"/>